<dbReference type="EMBL" id="AP023367">
    <property type="protein sequence ID" value="BCJ96446.1"/>
    <property type="molecule type" value="Genomic_DNA"/>
</dbReference>
<evidence type="ECO:0000313" key="1">
    <source>
        <dbReference type="EMBL" id="BCJ96446.1"/>
    </source>
</evidence>
<gene>
    <name evidence="1" type="ORF">acsn021_40150</name>
</gene>
<dbReference type="Pfam" id="PF11188">
    <property type="entry name" value="DUF2975"/>
    <property type="match status" value="1"/>
</dbReference>
<accession>A0A6S6R2S6</accession>
<protein>
    <submittedName>
        <fullName evidence="1">Uncharacterized protein</fullName>
    </submittedName>
</protein>
<evidence type="ECO:0000313" key="2">
    <source>
        <dbReference type="Proteomes" id="UP000515561"/>
    </source>
</evidence>
<sequence>MRQKEMAVWLNGIAFVAGTLGIVFLIVLLPELSRDFIPEELKIRNMRIVFQIFIWITAVPCYLSLWKFLKICQNVKQDNSFCIDNALSLKSISKFILIDCCIYIVGGSLLFVAKILHPLILLLIILILFVGCSLTILSMALSHLVLKACELKQENDLTI</sequence>
<keyword evidence="2" id="KW-1185">Reference proteome</keyword>
<name>A0A6S6R2S6_9FIRM</name>
<dbReference type="KEGG" id="acel:acsn021_40150"/>
<proteinExistence type="predicted"/>
<reference evidence="1 2" key="1">
    <citation type="journal article" date="2016" name="Int. J. Syst. Evol. Microbiol.">
        <title>Descriptions of Anaerotaenia torta gen. nov., sp. nov. and Anaerocolumna cellulosilytica gen. nov., sp. nov. isolated from a methanogenic reactor of cattle waste.</title>
        <authorList>
            <person name="Uek A."/>
            <person name="Ohtaki Y."/>
            <person name="Kaku N."/>
            <person name="Ueki K."/>
        </authorList>
    </citation>
    <scope>NUCLEOTIDE SEQUENCE [LARGE SCALE GENOMIC DNA]</scope>
    <source>
        <strain evidence="1 2">SN021</strain>
    </source>
</reference>
<organism evidence="1 2">
    <name type="scientific">Anaerocolumna cellulosilytica</name>
    <dbReference type="NCBI Taxonomy" id="433286"/>
    <lineage>
        <taxon>Bacteria</taxon>
        <taxon>Bacillati</taxon>
        <taxon>Bacillota</taxon>
        <taxon>Clostridia</taxon>
        <taxon>Lachnospirales</taxon>
        <taxon>Lachnospiraceae</taxon>
        <taxon>Anaerocolumna</taxon>
    </lineage>
</organism>
<dbReference type="Proteomes" id="UP000515561">
    <property type="component" value="Chromosome"/>
</dbReference>
<dbReference type="RefSeq" id="WP_184095422.1">
    <property type="nucleotide sequence ID" value="NZ_AP023367.1"/>
</dbReference>
<dbReference type="AlphaFoldDB" id="A0A6S6R2S6"/>
<dbReference type="InterPro" id="IPR021354">
    <property type="entry name" value="DUF2975"/>
</dbReference>